<sequence>MNLENLSYLDNLRLKGSVHDFKLDFILLVQENEKKTIAYLNDDNLRFPTLFDLIPEIDAYEITRKLNLRNKLAIKICHITHTYRQVEKIDKLSSDKNTIQILRWMFKTGVAEDSTRDELDQILDDVISLLIVHYHDYDILPDVADLIFKRNRNEKLVHDLVWSFFKSNDPITLKLVSDFLQSKEVDDVQLACKLLHFDPNNFKNIHPQRYFHTYKKWLEENDPYLYFTGESLQLTSDPNPCKLNMEAKYLNKSVSYDSGKLTKLLTPIEKKHLQDFQKISSSDKELLSNYSNKIYKDDIRTWKKWMENDIVDQLQTAKNSMEGYR</sequence>
<proteinExistence type="predicted"/>
<dbReference type="Proteomes" id="UP000440004">
    <property type="component" value="Unassembled WGS sequence"/>
</dbReference>
<dbReference type="AlphaFoldDB" id="A0A6A7K671"/>
<comment type="caution">
    <text evidence="1">The sequence shown here is derived from an EMBL/GenBank/DDBJ whole genome shotgun (WGS) entry which is preliminary data.</text>
</comment>
<accession>A0A6A7K671</accession>
<gene>
    <name evidence="1" type="ORF">GC105_03550</name>
</gene>
<protein>
    <submittedName>
        <fullName evidence="1">Uncharacterized protein</fullName>
    </submittedName>
</protein>
<evidence type="ECO:0000313" key="2">
    <source>
        <dbReference type="Proteomes" id="UP000440004"/>
    </source>
</evidence>
<evidence type="ECO:0000313" key="1">
    <source>
        <dbReference type="EMBL" id="MPW24864.1"/>
    </source>
</evidence>
<name>A0A6A7K671_9FIRM</name>
<dbReference type="RefSeq" id="WP_152801769.1">
    <property type="nucleotide sequence ID" value="NZ_WHNX01000004.1"/>
</dbReference>
<dbReference type="EMBL" id="WHNX01000004">
    <property type="protein sequence ID" value="MPW24864.1"/>
    <property type="molecule type" value="Genomic_DNA"/>
</dbReference>
<organism evidence="1 2">
    <name type="scientific">Alkalibaculum sporogenes</name>
    <dbReference type="NCBI Taxonomy" id="2655001"/>
    <lineage>
        <taxon>Bacteria</taxon>
        <taxon>Bacillati</taxon>
        <taxon>Bacillota</taxon>
        <taxon>Clostridia</taxon>
        <taxon>Eubacteriales</taxon>
        <taxon>Eubacteriaceae</taxon>
        <taxon>Alkalibaculum</taxon>
    </lineage>
</organism>
<reference evidence="1 2" key="1">
    <citation type="submission" date="2019-10" db="EMBL/GenBank/DDBJ databases">
        <title>Alkalibaculum tamaniensis sp.nov., a new alkaliphilic acetogen, isolated on methoxylated aromatics from a mud volcano.</title>
        <authorList>
            <person name="Khomyakova M.A."/>
            <person name="Merkel A.Y."/>
            <person name="Bonch-Osmolovskaya E.A."/>
            <person name="Slobodkin A.I."/>
        </authorList>
    </citation>
    <scope>NUCLEOTIDE SEQUENCE [LARGE SCALE GENOMIC DNA]</scope>
    <source>
        <strain evidence="1 2">M08DMB</strain>
    </source>
</reference>
<keyword evidence="2" id="KW-1185">Reference proteome</keyword>